<dbReference type="SUPFAM" id="SSF51905">
    <property type="entry name" value="FAD/NAD(P)-binding domain"/>
    <property type="match status" value="1"/>
</dbReference>
<dbReference type="Gene3D" id="3.50.50.60">
    <property type="entry name" value="FAD/NAD(P)-binding domain"/>
    <property type="match status" value="1"/>
</dbReference>
<evidence type="ECO:0000256" key="2">
    <source>
        <dbReference type="ARBA" id="ARBA00023033"/>
    </source>
</evidence>
<evidence type="ECO:0000313" key="5">
    <source>
        <dbReference type="Proteomes" id="UP001595851"/>
    </source>
</evidence>
<keyword evidence="1" id="KW-0560">Oxidoreductase</keyword>
<dbReference type="PANTHER" id="PTHR13789">
    <property type="entry name" value="MONOOXYGENASE"/>
    <property type="match status" value="1"/>
</dbReference>
<dbReference type="InterPro" id="IPR036188">
    <property type="entry name" value="FAD/NAD-bd_sf"/>
</dbReference>
<comment type="caution">
    <text evidence="4">The sequence shown here is derived from an EMBL/GenBank/DDBJ whole genome shotgun (WGS) entry which is preliminary data.</text>
</comment>
<accession>A0ABV8G675</accession>
<evidence type="ECO:0000259" key="3">
    <source>
        <dbReference type="Pfam" id="PF01494"/>
    </source>
</evidence>
<reference evidence="5" key="1">
    <citation type="journal article" date="2019" name="Int. J. Syst. Evol. Microbiol.">
        <title>The Global Catalogue of Microorganisms (GCM) 10K type strain sequencing project: providing services to taxonomists for standard genome sequencing and annotation.</title>
        <authorList>
            <consortium name="The Broad Institute Genomics Platform"/>
            <consortium name="The Broad Institute Genome Sequencing Center for Infectious Disease"/>
            <person name="Wu L."/>
            <person name="Ma J."/>
        </authorList>
    </citation>
    <scope>NUCLEOTIDE SEQUENCE [LARGE SCALE GENOMIC DNA]</scope>
    <source>
        <strain evidence="5">TBRC 1276</strain>
    </source>
</reference>
<protein>
    <submittedName>
        <fullName evidence="4">FAD-dependent oxidoreductase</fullName>
    </submittedName>
</protein>
<dbReference type="InterPro" id="IPR002938">
    <property type="entry name" value="FAD-bd"/>
</dbReference>
<sequence>MSRTALVIGGGIAGPATAMALQQAGIEPTIYEAYPEGADGAGVFLTLGSNGIDALAAIGADGRATADGFATPEITLRGAKGKRLGISKISAANGAPSRTVRRADLYRALYEEAAGRGIPIHHGRRLVSAEQSGTDVRATFADGTTATGDLLIGCDGVHSTVRGAVDPLAPAAAYAGLISLGGYTRGVRVDEEPGSYTMIFGRRAFFGYAVAPDREVWWFVNLPRAAEPDRGELAPITGEQWLRTLVDAFKDDAGPAVRILEATPVEQVMKASPVHLLKRLPTWHRGRMIVLGDAAHAPSPSSGQGASLAVEDAVILGRCLRDTRSHTAAFDRFVELRRPRVEKIVKQAARINNSKAAGPVGRLFLDSFMPLILRAAANSAYTEEVYGHRLTDEPAAAR</sequence>
<organism evidence="4 5">
    <name type="scientific">Nonomuraea purpurea</name>
    <dbReference type="NCBI Taxonomy" id="1849276"/>
    <lineage>
        <taxon>Bacteria</taxon>
        <taxon>Bacillati</taxon>
        <taxon>Actinomycetota</taxon>
        <taxon>Actinomycetes</taxon>
        <taxon>Streptosporangiales</taxon>
        <taxon>Streptosporangiaceae</taxon>
        <taxon>Nonomuraea</taxon>
    </lineage>
</organism>
<name>A0ABV8G675_9ACTN</name>
<evidence type="ECO:0000313" key="4">
    <source>
        <dbReference type="EMBL" id="MFC4008629.1"/>
    </source>
</evidence>
<proteinExistence type="predicted"/>
<dbReference type="PANTHER" id="PTHR13789:SF309">
    <property type="entry name" value="PUTATIVE (AFU_ORTHOLOGUE AFUA_6G14510)-RELATED"/>
    <property type="match status" value="1"/>
</dbReference>
<evidence type="ECO:0000256" key="1">
    <source>
        <dbReference type="ARBA" id="ARBA00023002"/>
    </source>
</evidence>
<dbReference type="PRINTS" id="PR00420">
    <property type="entry name" value="RNGMNOXGNASE"/>
</dbReference>
<dbReference type="RefSeq" id="WP_379528699.1">
    <property type="nucleotide sequence ID" value="NZ_JBHSBI010000007.1"/>
</dbReference>
<keyword evidence="2" id="KW-0503">Monooxygenase</keyword>
<dbReference type="Proteomes" id="UP001595851">
    <property type="component" value="Unassembled WGS sequence"/>
</dbReference>
<gene>
    <name evidence="4" type="ORF">ACFOY2_15470</name>
</gene>
<dbReference type="Pfam" id="PF01494">
    <property type="entry name" value="FAD_binding_3"/>
    <property type="match status" value="1"/>
</dbReference>
<dbReference type="EMBL" id="JBHSBI010000007">
    <property type="protein sequence ID" value="MFC4008629.1"/>
    <property type="molecule type" value="Genomic_DNA"/>
</dbReference>
<dbReference type="InterPro" id="IPR050493">
    <property type="entry name" value="FAD-dep_Monooxygenase_BioMet"/>
</dbReference>
<feature type="domain" description="FAD-binding" evidence="3">
    <location>
        <begin position="5"/>
        <end position="347"/>
    </location>
</feature>
<keyword evidence="5" id="KW-1185">Reference proteome</keyword>